<comment type="caution">
    <text evidence="3">The sequence shown here is derived from an EMBL/GenBank/DDBJ whole genome shotgun (WGS) entry which is preliminary data.</text>
</comment>
<dbReference type="PANTHER" id="PTHR10742:SF398">
    <property type="entry name" value="AMINE OXIDASE DOMAIN-CONTAINING PROTEIN-RELATED"/>
    <property type="match status" value="1"/>
</dbReference>
<protein>
    <recommendedName>
        <fullName evidence="2">Amine oxidase domain-containing protein</fullName>
    </recommendedName>
</protein>
<evidence type="ECO:0000313" key="4">
    <source>
        <dbReference type="Proteomes" id="UP001168821"/>
    </source>
</evidence>
<sequence length="498" mass="56824">MKLLKLVLVVFLQIYTRVSAKSPPIIIIGAGSAGIAAAARLFENNYTNVKILEAENRIGGRIRSVFFGEAFVDLGAESCHGTKDNVVYDLVKDFNILRHSDASNAVYYSSKKTITREFGEEIISLIDSVYGPDGHRNVVEGRSLGWYCMKKYNSTIYDKYQKNPDKLEVAKSSMDLLRHIVLDYEGAFSWFDPSAKSDYTDCEGDKQLKWNGMGYETILDILMKKIPDPAKQLPFNQAVLLNKEVTKVLWNKNSSQNGVTVVCSDRTNYTADHVILTTSIGVLKERQRSMFIPSLPRVKRDAIRHIGFGTVMKIALRFKTKWWEDNFSGFLLIWNELDKLRVLEEFPQGPIKRGRSWLTELYSVYPVAHNPNVLIAWLTGEVVPEVERMEEETMIPGIEYLFKKFMGHKYNISKLDAIIKTSWYSNPHFRGSYSYQTPKARRSQVTAEMELAQPVLNKNGKPILQFAGEATHAYFYSTVHGAIETGFREADRIINLYK</sequence>
<feature type="signal peptide" evidence="1">
    <location>
        <begin position="1"/>
        <end position="20"/>
    </location>
</feature>
<feature type="domain" description="Amine oxidase" evidence="2">
    <location>
        <begin position="33"/>
        <end position="494"/>
    </location>
</feature>
<dbReference type="SUPFAM" id="SSF51905">
    <property type="entry name" value="FAD/NAD(P)-binding domain"/>
    <property type="match status" value="1"/>
</dbReference>
<dbReference type="AlphaFoldDB" id="A0AA38I2T1"/>
<proteinExistence type="predicted"/>
<dbReference type="Proteomes" id="UP001168821">
    <property type="component" value="Unassembled WGS sequence"/>
</dbReference>
<name>A0AA38I2T1_9CUCU</name>
<organism evidence="3 4">
    <name type="scientific">Zophobas morio</name>
    <dbReference type="NCBI Taxonomy" id="2755281"/>
    <lineage>
        <taxon>Eukaryota</taxon>
        <taxon>Metazoa</taxon>
        <taxon>Ecdysozoa</taxon>
        <taxon>Arthropoda</taxon>
        <taxon>Hexapoda</taxon>
        <taxon>Insecta</taxon>
        <taxon>Pterygota</taxon>
        <taxon>Neoptera</taxon>
        <taxon>Endopterygota</taxon>
        <taxon>Coleoptera</taxon>
        <taxon>Polyphaga</taxon>
        <taxon>Cucujiformia</taxon>
        <taxon>Tenebrionidae</taxon>
        <taxon>Zophobas</taxon>
    </lineage>
</organism>
<evidence type="ECO:0000259" key="2">
    <source>
        <dbReference type="Pfam" id="PF01593"/>
    </source>
</evidence>
<gene>
    <name evidence="3" type="ORF">Zmor_020186</name>
</gene>
<dbReference type="Pfam" id="PF01593">
    <property type="entry name" value="Amino_oxidase"/>
    <property type="match status" value="1"/>
</dbReference>
<dbReference type="InterPro" id="IPR036188">
    <property type="entry name" value="FAD/NAD-bd_sf"/>
</dbReference>
<dbReference type="InterPro" id="IPR002937">
    <property type="entry name" value="Amino_oxidase"/>
</dbReference>
<accession>A0AA38I2T1</accession>
<feature type="chain" id="PRO_5041363953" description="Amine oxidase domain-containing protein" evidence="1">
    <location>
        <begin position="21"/>
        <end position="498"/>
    </location>
</feature>
<dbReference type="Gene3D" id="3.50.50.60">
    <property type="entry name" value="FAD/NAD(P)-binding domain"/>
    <property type="match status" value="1"/>
</dbReference>
<dbReference type="Gene3D" id="3.90.660.10">
    <property type="match status" value="1"/>
</dbReference>
<reference evidence="3" key="1">
    <citation type="journal article" date="2023" name="G3 (Bethesda)">
        <title>Whole genome assemblies of Zophobas morio and Tenebrio molitor.</title>
        <authorList>
            <person name="Kaur S."/>
            <person name="Stinson S.A."/>
            <person name="diCenzo G.C."/>
        </authorList>
    </citation>
    <scope>NUCLEOTIDE SEQUENCE</scope>
    <source>
        <strain evidence="3">QUZm001</strain>
    </source>
</reference>
<dbReference type="InterPro" id="IPR050281">
    <property type="entry name" value="Flavin_monoamine_oxidase"/>
</dbReference>
<evidence type="ECO:0000313" key="3">
    <source>
        <dbReference type="EMBL" id="KAJ3648376.1"/>
    </source>
</evidence>
<dbReference type="PANTHER" id="PTHR10742">
    <property type="entry name" value="FLAVIN MONOAMINE OXIDASE"/>
    <property type="match status" value="1"/>
</dbReference>
<keyword evidence="4" id="KW-1185">Reference proteome</keyword>
<dbReference type="GO" id="GO:0046592">
    <property type="term" value="F:polyamine oxidase activity"/>
    <property type="evidence" value="ECO:0007669"/>
    <property type="project" value="TreeGrafter"/>
</dbReference>
<evidence type="ECO:0000256" key="1">
    <source>
        <dbReference type="SAM" id="SignalP"/>
    </source>
</evidence>
<dbReference type="EMBL" id="JALNTZ010000006">
    <property type="protein sequence ID" value="KAJ3648376.1"/>
    <property type="molecule type" value="Genomic_DNA"/>
</dbReference>
<keyword evidence="1" id="KW-0732">Signal</keyword>
<dbReference type="SUPFAM" id="SSF54373">
    <property type="entry name" value="FAD-linked reductases, C-terminal domain"/>
    <property type="match status" value="1"/>
</dbReference>